<evidence type="ECO:0000313" key="7">
    <source>
        <dbReference type="Proteomes" id="UP000824025"/>
    </source>
</evidence>
<dbReference type="Gene3D" id="3.10.105.10">
    <property type="entry name" value="Dipeptide-binding Protein, Domain 3"/>
    <property type="match status" value="1"/>
</dbReference>
<reference evidence="6" key="1">
    <citation type="journal article" date="2021" name="PeerJ">
        <title>Extensive microbial diversity within the chicken gut microbiome revealed by metagenomics and culture.</title>
        <authorList>
            <person name="Gilroy R."/>
            <person name="Ravi A."/>
            <person name="Getino M."/>
            <person name="Pursley I."/>
            <person name="Horton D.L."/>
            <person name="Alikhan N.F."/>
            <person name="Baker D."/>
            <person name="Gharbi K."/>
            <person name="Hall N."/>
            <person name="Watson M."/>
            <person name="Adriaenssens E.M."/>
            <person name="Foster-Nyarko E."/>
            <person name="Jarju S."/>
            <person name="Secka A."/>
            <person name="Antonio M."/>
            <person name="Oren A."/>
            <person name="Chaudhuri R.R."/>
            <person name="La Ragione R."/>
            <person name="Hildebrand F."/>
            <person name="Pallen M.J."/>
        </authorList>
    </citation>
    <scope>NUCLEOTIDE SEQUENCE</scope>
    <source>
        <strain evidence="6">CHK192-19661</strain>
    </source>
</reference>
<dbReference type="PANTHER" id="PTHR30290:SF9">
    <property type="entry name" value="OLIGOPEPTIDE-BINDING PROTEIN APPA"/>
    <property type="match status" value="1"/>
</dbReference>
<evidence type="ECO:0000256" key="4">
    <source>
        <dbReference type="SAM" id="SignalP"/>
    </source>
</evidence>
<sequence length="872" mass="96143">MIKKVKGALAVVMSCALMAGVVLPLSACSAKKDSIVIMTEELSGLFNPFYATSGTDMDVVGMTQIGMLSTDSGGNPVAGDDESTVVKDFKYEITGSGDSAKTVYTFVIKNGLKFSDGVPLTMNDVMFNIYEYLDPVYTGSSTMYSIDIEGLSSYRTQTGENIEGEEERISEQAAGMAKMRIYELRDVYQINGSLSSTSDSYSLNEEGMRNAINNWSVSEGYKDAVATESEQATWTDADYRNQLLEDYQTTLETFREELESDWIAALESYDTTTAPWADWAEKLESDTFKFFLYEGYITPEYRDDHGSEDRSVIVGFNGESIAERITEREAAIDHVYDDVVTTGLNAILTSWGTAGTIQTLYAADARGIILRDKLGEDGKLLFPYISGVRSLGHPRAGDASVSSVTVSGTTYNVAHSHNADGTPVNSDEYDVLQITVNGTDPKAIYNFGFTVAPAHYYTADAENPNGRTIDIANNQFGVEYASNDFQQNVIQSQQHVEVPVGAGPFKATDADNNDNPSGASFWSSNVVYFKANENFMFDVKAEKLRMQVVGASDAIDVLESGAVDYVVPQFTKDNSDRLTSMEGDGFRRMSTWQLGYGYIGINAGKVPDINIRKAIMSAMDTSLALSYYQTGTCVNIDWPMSRVSWAYPFQDDGNASKPNGHSYTQWTGESDARTKIRNFMNAANNGTGATASDLSITFTIAGASITEHPCYSVFRQAMEILNDMGWNVELKADSQALTKLATGSLKVWAAAWGSTVDPDMYQVYHMNSTATSTYAWGYREIKANTSQYSTEYAIIRQLSDIIDQARESMDPEVRKPLYEKAMGLVLDLAVELPVYQRQELFAYNSNTVRGFNEDVNPYSSPLEKVWELELIA</sequence>
<dbReference type="InterPro" id="IPR039424">
    <property type="entry name" value="SBP_5"/>
</dbReference>
<organism evidence="6 7">
    <name type="scientific">Candidatus Borkfalkia avicola</name>
    <dbReference type="NCBI Taxonomy" id="2838503"/>
    <lineage>
        <taxon>Bacteria</taxon>
        <taxon>Bacillati</taxon>
        <taxon>Bacillota</taxon>
        <taxon>Clostridia</taxon>
        <taxon>Christensenellales</taxon>
        <taxon>Christensenellaceae</taxon>
        <taxon>Candidatus Borkfalkia</taxon>
    </lineage>
</organism>
<evidence type="ECO:0000256" key="3">
    <source>
        <dbReference type="ARBA" id="ARBA00022729"/>
    </source>
</evidence>
<evidence type="ECO:0000256" key="1">
    <source>
        <dbReference type="ARBA" id="ARBA00005695"/>
    </source>
</evidence>
<name>A0A9D2D7F7_9FIRM</name>
<dbReference type="InterPro" id="IPR000914">
    <property type="entry name" value="SBP_5_dom"/>
</dbReference>
<dbReference type="EMBL" id="DXCF01000031">
    <property type="protein sequence ID" value="HIZ10027.1"/>
    <property type="molecule type" value="Genomic_DNA"/>
</dbReference>
<protein>
    <recommendedName>
        <fullName evidence="5">Solute-binding protein family 5 domain-containing protein</fullName>
    </recommendedName>
</protein>
<feature type="domain" description="Solute-binding protein family 5" evidence="5">
    <location>
        <begin position="432"/>
        <end position="771"/>
    </location>
</feature>
<evidence type="ECO:0000256" key="2">
    <source>
        <dbReference type="ARBA" id="ARBA00022448"/>
    </source>
</evidence>
<feature type="signal peptide" evidence="4">
    <location>
        <begin position="1"/>
        <end position="19"/>
    </location>
</feature>
<keyword evidence="2" id="KW-0813">Transport</keyword>
<dbReference type="SUPFAM" id="SSF53850">
    <property type="entry name" value="Periplasmic binding protein-like II"/>
    <property type="match status" value="2"/>
</dbReference>
<accession>A0A9D2D7F7</accession>
<dbReference type="Proteomes" id="UP000824025">
    <property type="component" value="Unassembled WGS sequence"/>
</dbReference>
<keyword evidence="3 4" id="KW-0732">Signal</keyword>
<proteinExistence type="inferred from homology"/>
<dbReference type="Pfam" id="PF00496">
    <property type="entry name" value="SBP_bac_5"/>
    <property type="match status" value="1"/>
</dbReference>
<gene>
    <name evidence="6" type="ORF">H9726_06030</name>
</gene>
<dbReference type="Gene3D" id="3.40.190.10">
    <property type="entry name" value="Periplasmic binding protein-like II"/>
    <property type="match status" value="2"/>
</dbReference>
<evidence type="ECO:0000313" key="6">
    <source>
        <dbReference type="EMBL" id="HIZ10027.1"/>
    </source>
</evidence>
<dbReference type="AlphaFoldDB" id="A0A9D2D7F7"/>
<dbReference type="PANTHER" id="PTHR30290">
    <property type="entry name" value="PERIPLASMIC BINDING COMPONENT OF ABC TRANSPORTER"/>
    <property type="match status" value="1"/>
</dbReference>
<reference evidence="6" key="2">
    <citation type="submission" date="2021-04" db="EMBL/GenBank/DDBJ databases">
        <authorList>
            <person name="Gilroy R."/>
        </authorList>
    </citation>
    <scope>NUCLEOTIDE SEQUENCE</scope>
    <source>
        <strain evidence="6">CHK192-19661</strain>
    </source>
</reference>
<feature type="chain" id="PRO_5038822413" description="Solute-binding protein family 5 domain-containing protein" evidence="4">
    <location>
        <begin position="20"/>
        <end position="872"/>
    </location>
</feature>
<comment type="caution">
    <text evidence="6">The sequence shown here is derived from an EMBL/GenBank/DDBJ whole genome shotgun (WGS) entry which is preliminary data.</text>
</comment>
<evidence type="ECO:0000259" key="5">
    <source>
        <dbReference type="Pfam" id="PF00496"/>
    </source>
</evidence>
<dbReference type="GO" id="GO:1904680">
    <property type="term" value="F:peptide transmembrane transporter activity"/>
    <property type="evidence" value="ECO:0007669"/>
    <property type="project" value="TreeGrafter"/>
</dbReference>
<comment type="similarity">
    <text evidence="1">Belongs to the bacterial solute-binding protein 5 family.</text>
</comment>
<dbReference type="GO" id="GO:0015833">
    <property type="term" value="P:peptide transport"/>
    <property type="evidence" value="ECO:0007669"/>
    <property type="project" value="TreeGrafter"/>
</dbReference>